<dbReference type="GeneID" id="19124106"/>
<protein>
    <submittedName>
        <fullName evidence="1">Uncharacterized protein</fullName>
    </submittedName>
</protein>
<dbReference type="EMBL" id="KI964219">
    <property type="protein sequence ID" value="EUC39946.1"/>
    <property type="molecule type" value="Genomic_DNA"/>
</dbReference>
<dbReference type="OrthoDB" id="10322458at2759"/>
<keyword evidence="2" id="KW-1185">Reference proteome</keyword>
<evidence type="ECO:0000313" key="1">
    <source>
        <dbReference type="EMBL" id="EUC39946.1"/>
    </source>
</evidence>
<dbReference type="AlphaFoldDB" id="W6Z8C8"/>
<reference evidence="1 2" key="1">
    <citation type="journal article" date="2013" name="PLoS Genet.">
        <title>Comparative genome structure, secondary metabolite, and effector coding capacity across Cochliobolus pathogens.</title>
        <authorList>
            <person name="Condon B.J."/>
            <person name="Leng Y."/>
            <person name="Wu D."/>
            <person name="Bushley K.E."/>
            <person name="Ohm R.A."/>
            <person name="Otillar R."/>
            <person name="Martin J."/>
            <person name="Schackwitz W."/>
            <person name="Grimwood J."/>
            <person name="MohdZainudin N."/>
            <person name="Xue C."/>
            <person name="Wang R."/>
            <person name="Manning V.A."/>
            <person name="Dhillon B."/>
            <person name="Tu Z.J."/>
            <person name="Steffenson B.J."/>
            <person name="Salamov A."/>
            <person name="Sun H."/>
            <person name="Lowry S."/>
            <person name="LaButti K."/>
            <person name="Han J."/>
            <person name="Copeland A."/>
            <person name="Lindquist E."/>
            <person name="Barry K."/>
            <person name="Schmutz J."/>
            <person name="Baker S.E."/>
            <person name="Ciuffetti L.M."/>
            <person name="Grigoriev I.V."/>
            <person name="Zhong S."/>
            <person name="Turgeon B.G."/>
        </authorList>
    </citation>
    <scope>NUCLEOTIDE SEQUENCE [LARGE SCALE GENOMIC DNA]</scope>
    <source>
        <strain evidence="1 2">ATCC 44560</strain>
    </source>
</reference>
<name>W6Z8C8_COCMI</name>
<organism evidence="1 2">
    <name type="scientific">Bipolaris oryzae ATCC 44560</name>
    <dbReference type="NCBI Taxonomy" id="930090"/>
    <lineage>
        <taxon>Eukaryota</taxon>
        <taxon>Fungi</taxon>
        <taxon>Dikarya</taxon>
        <taxon>Ascomycota</taxon>
        <taxon>Pezizomycotina</taxon>
        <taxon>Dothideomycetes</taxon>
        <taxon>Pleosporomycetidae</taxon>
        <taxon>Pleosporales</taxon>
        <taxon>Pleosporineae</taxon>
        <taxon>Pleosporaceae</taxon>
        <taxon>Bipolaris</taxon>
    </lineage>
</organism>
<dbReference type="RefSeq" id="XP_007693537.1">
    <property type="nucleotide sequence ID" value="XM_007695347.1"/>
</dbReference>
<sequence>MSLMLYATEESAINIPNPSWSPAYVGSNRIVGASESQANASLNACCLALNKSSQLESTKVPTYDFSSIPSDALPCIRCFERTSNVRPYEPEPLHASASINMQQHYFPKEIEDYCLLAGACGSPGIQVFGSVKQGDNEVVFDCSGNTFSTHNVKGTLLPGERLTLVGYMKIGDQYVYFSGFSGLNLDILQNGDVV</sequence>
<dbReference type="KEGG" id="bor:COCMIDRAFT_41642"/>
<gene>
    <name evidence="1" type="ORF">COCMIDRAFT_41642</name>
</gene>
<dbReference type="HOGENOM" id="CLU_1402199_0_0_1"/>
<accession>W6Z8C8</accession>
<dbReference type="Proteomes" id="UP000054032">
    <property type="component" value="Unassembled WGS sequence"/>
</dbReference>
<proteinExistence type="predicted"/>
<evidence type="ECO:0000313" key="2">
    <source>
        <dbReference type="Proteomes" id="UP000054032"/>
    </source>
</evidence>